<dbReference type="EMBL" id="AMQM01000275">
    <property type="status" value="NOT_ANNOTATED_CDS"/>
    <property type="molecule type" value="Genomic_DNA"/>
</dbReference>
<dbReference type="STRING" id="6412.T1EP62"/>
<dbReference type="PANTHER" id="PTHR15231:SF1">
    <property type="entry name" value="PHOSPHATIDYLINOSITOL N-ACETYLGLUCOSAMINYLTRANSFERASE SUBUNIT H"/>
    <property type="match status" value="1"/>
</dbReference>
<dbReference type="UniPathway" id="UPA00196"/>
<reference evidence="7" key="1">
    <citation type="submission" date="2012-12" db="EMBL/GenBank/DDBJ databases">
        <authorList>
            <person name="Hellsten U."/>
            <person name="Grimwood J."/>
            <person name="Chapman J.A."/>
            <person name="Shapiro H."/>
            <person name="Aerts A."/>
            <person name="Otillar R.P."/>
            <person name="Terry A.Y."/>
            <person name="Boore J.L."/>
            <person name="Simakov O."/>
            <person name="Marletaz F."/>
            <person name="Cho S.-J."/>
            <person name="Edsinger-Gonzales E."/>
            <person name="Havlak P."/>
            <person name="Kuo D.-H."/>
            <person name="Larsson T."/>
            <person name="Lv J."/>
            <person name="Arendt D."/>
            <person name="Savage R."/>
            <person name="Osoegawa K."/>
            <person name="de Jong P."/>
            <person name="Lindberg D.R."/>
            <person name="Seaver E.C."/>
            <person name="Weisblat D.A."/>
            <person name="Putnam N.H."/>
            <person name="Grigoriev I.V."/>
            <person name="Rokhsar D.S."/>
        </authorList>
    </citation>
    <scope>NUCLEOTIDE SEQUENCE</scope>
</reference>
<evidence type="ECO:0000259" key="4">
    <source>
        <dbReference type="Pfam" id="PF10181"/>
    </source>
</evidence>
<name>T1EP62_HELRO</name>
<evidence type="ECO:0000256" key="1">
    <source>
        <dbReference type="ARBA" id="ARBA00004687"/>
    </source>
</evidence>
<comment type="similarity">
    <text evidence="2">Belongs to the PIGH family.</text>
</comment>
<dbReference type="RefSeq" id="XP_009009690.1">
    <property type="nucleotide sequence ID" value="XM_009011442.1"/>
</dbReference>
<dbReference type="EMBL" id="KB095811">
    <property type="protein sequence ID" value="ESO12970.1"/>
    <property type="molecule type" value="Genomic_DNA"/>
</dbReference>
<feature type="transmembrane region" description="Helical" evidence="3">
    <location>
        <begin position="65"/>
        <end position="83"/>
    </location>
</feature>
<evidence type="ECO:0000256" key="3">
    <source>
        <dbReference type="SAM" id="Phobius"/>
    </source>
</evidence>
<evidence type="ECO:0000313" key="7">
    <source>
        <dbReference type="Proteomes" id="UP000015101"/>
    </source>
</evidence>
<dbReference type="HOGENOM" id="CLU_1697421_0_0_1"/>
<comment type="pathway">
    <text evidence="1">Glycolipid biosynthesis; glycosylphosphatidylinositol-anchor biosynthesis.</text>
</comment>
<dbReference type="InterPro" id="IPR044215">
    <property type="entry name" value="PIG-H"/>
</dbReference>
<dbReference type="AlphaFoldDB" id="T1EP62"/>
<dbReference type="Pfam" id="PF10181">
    <property type="entry name" value="PIG-H"/>
    <property type="match status" value="1"/>
</dbReference>
<proteinExistence type="inferred from homology"/>
<dbReference type="eggNOG" id="KOG4551">
    <property type="taxonomic scope" value="Eukaryota"/>
</dbReference>
<gene>
    <name evidence="6" type="primary">20198362</name>
    <name evidence="5" type="ORF">HELRODRAFT_159565</name>
</gene>
<dbReference type="OrthoDB" id="6256716at2759"/>
<reference evidence="5 7" key="2">
    <citation type="journal article" date="2013" name="Nature">
        <title>Insights into bilaterian evolution from three spiralian genomes.</title>
        <authorList>
            <person name="Simakov O."/>
            <person name="Marletaz F."/>
            <person name="Cho S.J."/>
            <person name="Edsinger-Gonzales E."/>
            <person name="Havlak P."/>
            <person name="Hellsten U."/>
            <person name="Kuo D.H."/>
            <person name="Larsson T."/>
            <person name="Lv J."/>
            <person name="Arendt D."/>
            <person name="Savage R."/>
            <person name="Osoegawa K."/>
            <person name="de Jong P."/>
            <person name="Grimwood J."/>
            <person name="Chapman J.A."/>
            <person name="Shapiro H."/>
            <person name="Aerts A."/>
            <person name="Otillar R.P."/>
            <person name="Terry A.Y."/>
            <person name="Boore J.L."/>
            <person name="Grigoriev I.V."/>
            <person name="Lindberg D.R."/>
            <person name="Seaver E.C."/>
            <person name="Weisblat D.A."/>
            <person name="Putnam N.H."/>
            <person name="Rokhsar D.S."/>
        </authorList>
    </citation>
    <scope>NUCLEOTIDE SEQUENCE</scope>
</reference>
<accession>T1EP62</accession>
<dbReference type="EnsemblMetazoa" id="HelroT159565">
    <property type="protein sequence ID" value="HelroP159565"/>
    <property type="gene ID" value="HelroG159565"/>
</dbReference>
<dbReference type="GeneID" id="20198362"/>
<evidence type="ECO:0000256" key="2">
    <source>
        <dbReference type="ARBA" id="ARBA00009610"/>
    </source>
</evidence>
<keyword evidence="3" id="KW-1133">Transmembrane helix</keyword>
<dbReference type="CTD" id="20198362"/>
<dbReference type="Proteomes" id="UP000015101">
    <property type="component" value="Unassembled WGS sequence"/>
</dbReference>
<organism evidence="6 7">
    <name type="scientific">Helobdella robusta</name>
    <name type="common">Californian leech</name>
    <dbReference type="NCBI Taxonomy" id="6412"/>
    <lineage>
        <taxon>Eukaryota</taxon>
        <taxon>Metazoa</taxon>
        <taxon>Spiralia</taxon>
        <taxon>Lophotrochozoa</taxon>
        <taxon>Annelida</taxon>
        <taxon>Clitellata</taxon>
        <taxon>Hirudinea</taxon>
        <taxon>Rhynchobdellida</taxon>
        <taxon>Glossiphoniidae</taxon>
        <taxon>Helobdella</taxon>
    </lineage>
</organism>
<protein>
    <recommendedName>
        <fullName evidence="4">Phosphatidylinositol N-acetylglucosaminyltransferase subunit H conserved domain-containing protein</fullName>
    </recommendedName>
</protein>
<dbReference type="GO" id="GO:0000506">
    <property type="term" value="C:glycosylphosphatidylinositol-N-acetylglucosaminyltransferase (GPI-GnT) complex"/>
    <property type="evidence" value="ECO:0000318"/>
    <property type="project" value="GO_Central"/>
</dbReference>
<feature type="transmembrane region" description="Helical" evidence="3">
    <location>
        <begin position="42"/>
        <end position="59"/>
    </location>
</feature>
<evidence type="ECO:0000313" key="5">
    <source>
        <dbReference type="EMBL" id="ESO12970.1"/>
    </source>
</evidence>
<dbReference type="GO" id="GO:0006506">
    <property type="term" value="P:GPI anchor biosynthetic process"/>
    <property type="evidence" value="ECO:0000318"/>
    <property type="project" value="GO_Central"/>
</dbReference>
<evidence type="ECO:0000313" key="6">
    <source>
        <dbReference type="EnsemblMetazoa" id="HelroP159565"/>
    </source>
</evidence>
<feature type="domain" description="Phosphatidylinositol N-acetylglucosaminyltransferase subunit H conserved" evidence="4">
    <location>
        <begin position="89"/>
        <end position="131"/>
    </location>
</feature>
<dbReference type="PANTHER" id="PTHR15231">
    <property type="entry name" value="PHOSPHATIDYLINOSITOL N-ACETYLGLUCOSAMINYLTRANSFERASE SUBUNIT H"/>
    <property type="match status" value="1"/>
</dbReference>
<dbReference type="InParanoid" id="T1EP62"/>
<dbReference type="KEGG" id="hro:HELRODRAFT_159565"/>
<keyword evidence="3" id="KW-0472">Membrane</keyword>
<keyword evidence="3" id="KW-0812">Transmembrane</keyword>
<reference evidence="6" key="3">
    <citation type="submission" date="2015-06" db="UniProtKB">
        <authorList>
            <consortium name="EnsemblMetazoa"/>
        </authorList>
    </citation>
    <scope>IDENTIFICATION</scope>
</reference>
<keyword evidence="7" id="KW-1185">Reference proteome</keyword>
<sequence>MSHMFESKSVSGELIKVNILHHAEKLCKEIIVESPKFNTKKWFLWSLFMYLLGFYFQLHSQDVKVMVAVIILLLVIIFLKINVKVKQESLLIIASVGVQMTTKFASGRTSSMFYEAKNIHDIVINEGITMVVFQLPYLIYFYKSLTAFVTSNNNL</sequence>
<dbReference type="InterPro" id="IPR019328">
    <property type="entry name" value="PIGH-H_dom"/>
</dbReference>